<dbReference type="EMBL" id="AYZO01000077">
    <property type="protein sequence ID" value="KRN08680.1"/>
    <property type="molecule type" value="Genomic_DNA"/>
</dbReference>
<comment type="caution">
    <text evidence="1">The sequence shown here is derived from an EMBL/GenBank/DDBJ whole genome shotgun (WGS) entry which is preliminary data.</text>
</comment>
<proteinExistence type="predicted"/>
<dbReference type="InterPro" id="IPR012332">
    <property type="entry name" value="Autotransporter_pectin_lyase_C"/>
</dbReference>
<name>I7LDJ1_9LACO</name>
<dbReference type="InterPro" id="IPR011050">
    <property type="entry name" value="Pectin_lyase_fold/virulence"/>
</dbReference>
<sequence>MPRLIKVGSAADELEWNVALRQLQADDVLLLEPGFYELPQGATLADVTVKGMGSGPEDTTILGYLGVAEESRFVTLENLCINTNTDNNSLYVPFNANTYLTLRNCIIKGAGTDTATVALNGKVTAEFYSSRIINGSLSVFSNADFRLEMNDSIIDYPSSEYCAVAIEGKGTAIINNSEIHGSTNTFSDTNIELDINNSILDVMVLRGQVWLNMLNSRVISEDDICVLIGDKCWNNILNCEIEGGFQLEKESRTILQNTHVNRLIACDQARLTATNSFFLTHADFQDQAQADLTRISFNGDPEFEYFLALNKQAQVRGRNLILNSNGSELSVQDDAVFNASVYASDREQLEILCDKVPNVKIYGIKWTAKEN</sequence>
<dbReference type="Proteomes" id="UP000051521">
    <property type="component" value="Unassembled WGS sequence"/>
</dbReference>
<accession>I7LDJ1</accession>
<protein>
    <recommendedName>
        <fullName evidence="5">Right handed beta helix domain-containing protein</fullName>
    </recommendedName>
</protein>
<dbReference type="PATRIC" id="fig|1423751.3.peg.1814"/>
<evidence type="ECO:0008006" key="5">
    <source>
        <dbReference type="Google" id="ProtNLM"/>
    </source>
</evidence>
<dbReference type="Gene3D" id="2.160.20.20">
    <property type="match status" value="1"/>
</dbReference>
<keyword evidence="4" id="KW-1185">Reference proteome</keyword>
<evidence type="ECO:0000313" key="1">
    <source>
        <dbReference type="EMBL" id="CCI87396.1"/>
    </source>
</evidence>
<dbReference type="EMBL" id="CAKC01000064">
    <property type="protein sequence ID" value="CCI87396.1"/>
    <property type="molecule type" value="Genomic_DNA"/>
</dbReference>
<reference evidence="2 4" key="2">
    <citation type="journal article" date="2015" name="Genome Announc.">
        <title>Expanding the biotechnology potential of lactobacilli through comparative genomics of 213 strains and associated genera.</title>
        <authorList>
            <person name="Sun Z."/>
            <person name="Harris H.M."/>
            <person name="McCann A."/>
            <person name="Guo C."/>
            <person name="Argimon S."/>
            <person name="Zhang W."/>
            <person name="Yang X."/>
            <person name="Jeffery I.B."/>
            <person name="Cooney J.C."/>
            <person name="Kagawa T.F."/>
            <person name="Liu W."/>
            <person name="Song Y."/>
            <person name="Salvetti E."/>
            <person name="Wrobel A."/>
            <person name="Rasinkangas P."/>
            <person name="Parkhill J."/>
            <person name="Rea M.C."/>
            <person name="O'Sullivan O."/>
            <person name="Ritari J."/>
            <person name="Douillard F.P."/>
            <person name="Paul Ross R."/>
            <person name="Yang R."/>
            <person name="Briner A.E."/>
            <person name="Felis G.E."/>
            <person name="de Vos W.M."/>
            <person name="Barrangou R."/>
            <person name="Klaenhammer T.R."/>
            <person name="Caufield P.W."/>
            <person name="Cui Y."/>
            <person name="Zhang H."/>
            <person name="O'Toole P.W."/>
        </authorList>
    </citation>
    <scope>NUCLEOTIDE SEQUENCE [LARGE SCALE GENOMIC DNA]</scope>
    <source>
        <strain evidence="2 4">DSM 23908</strain>
    </source>
</reference>
<reference evidence="1 3" key="1">
    <citation type="submission" date="2012-06" db="EMBL/GenBank/DDBJ databases">
        <title>Draft genome sequence of Lactobacillus gigeriorum CRBIP 24.85T, isolated from chicken crop.</title>
        <authorList>
            <person name="Cousin S."/>
            <person name="Ma L."/>
            <person name="Creno S."/>
            <person name="Clermont D."/>
            <person name="Loux V."/>
            <person name="Bizet C."/>
            <person name="Bouchier C."/>
        </authorList>
    </citation>
    <scope>NUCLEOTIDE SEQUENCE [LARGE SCALE GENOMIC DNA]</scope>
    <source>
        <strain evidence="3">CRBIP 24.85T</strain>
        <strain evidence="1">Type strain: CRBIP 24.85</strain>
    </source>
</reference>
<dbReference type="STRING" id="1423751.FC38_GL001751"/>
<dbReference type="Proteomes" id="UP000009326">
    <property type="component" value="Unassembled WGS sequence"/>
</dbReference>
<evidence type="ECO:0000313" key="4">
    <source>
        <dbReference type="Proteomes" id="UP000051521"/>
    </source>
</evidence>
<organism evidence="1 3">
    <name type="scientific">Lactobacillus gigeriorum DSM 23908 = CRBIP 24.85</name>
    <dbReference type="NCBI Taxonomy" id="1423751"/>
    <lineage>
        <taxon>Bacteria</taxon>
        <taxon>Bacillati</taxon>
        <taxon>Bacillota</taxon>
        <taxon>Bacilli</taxon>
        <taxon>Lactobacillales</taxon>
        <taxon>Lactobacillaceae</taxon>
        <taxon>Lactobacillus</taxon>
    </lineage>
</organism>
<gene>
    <name evidence="1" type="ORF">BN52_04565</name>
    <name evidence="2" type="ORF">FC38_GL001751</name>
</gene>
<dbReference type="OrthoDB" id="2268444at2"/>
<evidence type="ECO:0000313" key="3">
    <source>
        <dbReference type="Proteomes" id="UP000009326"/>
    </source>
</evidence>
<dbReference type="RefSeq" id="WP_008473610.1">
    <property type="nucleotide sequence ID" value="NZ_AYZO01000077.1"/>
</dbReference>
<evidence type="ECO:0000313" key="2">
    <source>
        <dbReference type="EMBL" id="KRN08680.1"/>
    </source>
</evidence>
<dbReference type="AlphaFoldDB" id="I7LDJ1"/>
<dbReference type="SUPFAM" id="SSF51126">
    <property type="entry name" value="Pectin lyase-like"/>
    <property type="match status" value="1"/>
</dbReference>